<dbReference type="AlphaFoldDB" id="A0A8E2DPQ3"/>
<accession>A0A8E2DPQ3</accession>
<evidence type="ECO:0000256" key="1">
    <source>
        <dbReference type="SAM" id="MobiDB-lite"/>
    </source>
</evidence>
<feature type="region of interest" description="Disordered" evidence="1">
    <location>
        <begin position="1"/>
        <end position="25"/>
    </location>
</feature>
<reference evidence="2 3" key="1">
    <citation type="submission" date="2016-07" db="EMBL/GenBank/DDBJ databases">
        <title>Draft genome of the white-rot fungus Obba rivulosa 3A-2.</title>
        <authorList>
            <consortium name="DOE Joint Genome Institute"/>
            <person name="Miettinen O."/>
            <person name="Riley R."/>
            <person name="Acob R."/>
            <person name="Barry K."/>
            <person name="Cullen D."/>
            <person name="De Vries R."/>
            <person name="Hainaut M."/>
            <person name="Hatakka A."/>
            <person name="Henrissat B."/>
            <person name="Hilden K."/>
            <person name="Kuo R."/>
            <person name="Labutti K."/>
            <person name="Lipzen A."/>
            <person name="Makela M.R."/>
            <person name="Sandor L."/>
            <person name="Spatafora J.W."/>
            <person name="Grigoriev I.V."/>
            <person name="Hibbett D.S."/>
        </authorList>
    </citation>
    <scope>NUCLEOTIDE SEQUENCE [LARGE SCALE GENOMIC DNA]</scope>
    <source>
        <strain evidence="2 3">3A-2</strain>
    </source>
</reference>
<sequence length="191" mass="21661">MCARRRPVSSSTARDGDWRNQPRRRGPQQVYDILRAYCETNSHPSAEEQGALLRQIKTIPSCEHFKKKHVSDFFSRHRRNSKVCSSVNGTIAEWLLECPDPTAHTLCTWATLLKTTPTVVFDHVLTISTRNQVATVRTDETVCADMRGQDGFEQEELGWPWHALPSEDCCVPDSPTHTFAAGGSFPFRLQF</sequence>
<evidence type="ECO:0000313" key="2">
    <source>
        <dbReference type="EMBL" id="OCH93499.1"/>
    </source>
</evidence>
<proteinExistence type="predicted"/>
<dbReference type="Proteomes" id="UP000250043">
    <property type="component" value="Unassembled WGS sequence"/>
</dbReference>
<keyword evidence="3" id="KW-1185">Reference proteome</keyword>
<protein>
    <submittedName>
        <fullName evidence="2">Uncharacterized protein</fullName>
    </submittedName>
</protein>
<organism evidence="2 3">
    <name type="scientific">Obba rivulosa</name>
    <dbReference type="NCBI Taxonomy" id="1052685"/>
    <lineage>
        <taxon>Eukaryota</taxon>
        <taxon>Fungi</taxon>
        <taxon>Dikarya</taxon>
        <taxon>Basidiomycota</taxon>
        <taxon>Agaricomycotina</taxon>
        <taxon>Agaricomycetes</taxon>
        <taxon>Polyporales</taxon>
        <taxon>Gelatoporiaceae</taxon>
        <taxon>Obba</taxon>
    </lineage>
</organism>
<evidence type="ECO:0000313" key="3">
    <source>
        <dbReference type="Proteomes" id="UP000250043"/>
    </source>
</evidence>
<gene>
    <name evidence="2" type="ORF">OBBRIDRAFT_790210</name>
</gene>
<dbReference type="EMBL" id="KV722354">
    <property type="protein sequence ID" value="OCH93499.1"/>
    <property type="molecule type" value="Genomic_DNA"/>
</dbReference>
<dbReference type="OrthoDB" id="2799385at2759"/>
<name>A0A8E2DPQ3_9APHY</name>